<sequence>MFYVYILYSKKDQNFYIGYSEDLKRRMKEHLEGKVQSTRNRHPLRLLCYEAYLTKGEAIKRERFLKSSDGKKDIRKRIIIDL</sequence>
<evidence type="ECO:0000256" key="1">
    <source>
        <dbReference type="ARBA" id="ARBA00007435"/>
    </source>
</evidence>
<evidence type="ECO:0000313" key="4">
    <source>
        <dbReference type="Proteomes" id="UP000178367"/>
    </source>
</evidence>
<evidence type="ECO:0000313" key="3">
    <source>
        <dbReference type="EMBL" id="OGF25305.1"/>
    </source>
</evidence>
<dbReference type="SUPFAM" id="SSF82771">
    <property type="entry name" value="GIY-YIG endonuclease"/>
    <property type="match status" value="1"/>
</dbReference>
<evidence type="ECO:0000259" key="2">
    <source>
        <dbReference type="PROSITE" id="PS50164"/>
    </source>
</evidence>
<accession>A0A1F5SF47</accession>
<dbReference type="AlphaFoldDB" id="A0A1F5SF47"/>
<dbReference type="Pfam" id="PF01541">
    <property type="entry name" value="GIY-YIG"/>
    <property type="match status" value="1"/>
</dbReference>
<protein>
    <recommendedName>
        <fullName evidence="2">GIY-YIG domain-containing protein</fullName>
    </recommendedName>
</protein>
<comment type="similarity">
    <text evidence="1">Belongs to the UPF0213 family.</text>
</comment>
<dbReference type="Proteomes" id="UP000178367">
    <property type="component" value="Unassembled WGS sequence"/>
</dbReference>
<feature type="domain" description="GIY-YIG" evidence="2">
    <location>
        <begin position="1"/>
        <end position="80"/>
    </location>
</feature>
<gene>
    <name evidence="3" type="ORF">A2227_07930</name>
</gene>
<proteinExistence type="inferred from homology"/>
<dbReference type="InterPro" id="IPR050190">
    <property type="entry name" value="UPF0213_domain"/>
</dbReference>
<dbReference type="PANTHER" id="PTHR34477">
    <property type="entry name" value="UPF0213 PROTEIN YHBQ"/>
    <property type="match status" value="1"/>
</dbReference>
<dbReference type="PROSITE" id="PS50164">
    <property type="entry name" value="GIY_YIG"/>
    <property type="match status" value="1"/>
</dbReference>
<dbReference type="STRING" id="1797994.A2227_07930"/>
<dbReference type="PANTHER" id="PTHR34477:SF1">
    <property type="entry name" value="UPF0213 PROTEIN YHBQ"/>
    <property type="match status" value="1"/>
</dbReference>
<comment type="caution">
    <text evidence="3">The sequence shown here is derived from an EMBL/GenBank/DDBJ whole genome shotgun (WGS) entry which is preliminary data.</text>
</comment>
<dbReference type="InterPro" id="IPR035901">
    <property type="entry name" value="GIY-YIG_endonuc_sf"/>
</dbReference>
<name>A0A1F5SF47_9BACT</name>
<dbReference type="Gene3D" id="3.40.1440.10">
    <property type="entry name" value="GIY-YIG endonuclease"/>
    <property type="match status" value="1"/>
</dbReference>
<organism evidence="3 4">
    <name type="scientific">Candidatus Falkowbacteria bacterium RIFOXYA2_FULL_47_19</name>
    <dbReference type="NCBI Taxonomy" id="1797994"/>
    <lineage>
        <taxon>Bacteria</taxon>
        <taxon>Candidatus Falkowiibacteriota</taxon>
    </lineage>
</organism>
<dbReference type="InterPro" id="IPR000305">
    <property type="entry name" value="GIY-YIG_endonuc"/>
</dbReference>
<dbReference type="SMART" id="SM00465">
    <property type="entry name" value="GIYc"/>
    <property type="match status" value="1"/>
</dbReference>
<reference evidence="3 4" key="1">
    <citation type="journal article" date="2016" name="Nat. Commun.">
        <title>Thousands of microbial genomes shed light on interconnected biogeochemical processes in an aquifer system.</title>
        <authorList>
            <person name="Anantharaman K."/>
            <person name="Brown C.T."/>
            <person name="Hug L.A."/>
            <person name="Sharon I."/>
            <person name="Castelle C.J."/>
            <person name="Probst A.J."/>
            <person name="Thomas B.C."/>
            <person name="Singh A."/>
            <person name="Wilkins M.J."/>
            <person name="Karaoz U."/>
            <person name="Brodie E.L."/>
            <person name="Williams K.H."/>
            <person name="Hubbard S.S."/>
            <person name="Banfield J.F."/>
        </authorList>
    </citation>
    <scope>NUCLEOTIDE SEQUENCE [LARGE SCALE GENOMIC DNA]</scope>
</reference>
<dbReference type="CDD" id="cd10449">
    <property type="entry name" value="GIY-YIG_SLX1_like"/>
    <property type="match status" value="1"/>
</dbReference>
<dbReference type="EMBL" id="MFGB01000022">
    <property type="protein sequence ID" value="OGF25305.1"/>
    <property type="molecule type" value="Genomic_DNA"/>
</dbReference>